<dbReference type="OrthoDB" id="3399139at2"/>
<keyword evidence="2" id="KW-1185">Reference proteome</keyword>
<dbReference type="EMBL" id="QKUF01000028">
    <property type="protein sequence ID" value="PZW22993.1"/>
    <property type="molecule type" value="Genomic_DNA"/>
</dbReference>
<sequence>MNSIETLAFTTEPEASIPPTDTRLWVLLEKAKNLPYGIANLPHPVQRWLASAATVSPHCRLHLISQRFPHRHGLTCFICISRECQSLLYRFHFIAYEHLTRLDFASLLLGHPCYRSFLSPAPLYLTNLTTASRAFTQLSSQAEVWQITDLSIPCIIYLPDGLLYSPSHPDDYWHIWSAHQHQRIYLPCYRGRSCHSAATQRAENLLRQISQNDYMHAFQLYYEQGDRHIDFSEPRKGLLHCLDLVLEGTTHHLRGYSRQYLPRLLQRE</sequence>
<proteinExistence type="predicted"/>
<gene>
    <name evidence="1" type="ORF">EI42_05205</name>
</gene>
<dbReference type="RefSeq" id="WP_111325486.1">
    <property type="nucleotide sequence ID" value="NZ_BIFX01000001.1"/>
</dbReference>
<reference evidence="1 2" key="1">
    <citation type="submission" date="2018-06" db="EMBL/GenBank/DDBJ databases">
        <title>Genomic Encyclopedia of Archaeal and Bacterial Type Strains, Phase II (KMG-II): from individual species to whole genera.</title>
        <authorList>
            <person name="Goeker M."/>
        </authorList>
    </citation>
    <scope>NUCLEOTIDE SEQUENCE [LARGE SCALE GENOMIC DNA]</scope>
    <source>
        <strain evidence="1 2">ATCC BAA-1881</strain>
    </source>
</reference>
<evidence type="ECO:0000313" key="2">
    <source>
        <dbReference type="Proteomes" id="UP000248806"/>
    </source>
</evidence>
<protein>
    <submittedName>
        <fullName evidence="1">Uncharacterized protein</fullName>
    </submittedName>
</protein>
<comment type="caution">
    <text evidence="1">The sequence shown here is derived from an EMBL/GenBank/DDBJ whole genome shotgun (WGS) entry which is preliminary data.</text>
</comment>
<dbReference type="Proteomes" id="UP000248806">
    <property type="component" value="Unassembled WGS sequence"/>
</dbReference>
<evidence type="ECO:0000313" key="1">
    <source>
        <dbReference type="EMBL" id="PZW22993.1"/>
    </source>
</evidence>
<name>A0A326TZP7_THEHA</name>
<accession>A0A326TZP7</accession>
<dbReference type="AlphaFoldDB" id="A0A326TZP7"/>
<organism evidence="1 2">
    <name type="scientific">Thermosporothrix hazakensis</name>
    <dbReference type="NCBI Taxonomy" id="644383"/>
    <lineage>
        <taxon>Bacteria</taxon>
        <taxon>Bacillati</taxon>
        <taxon>Chloroflexota</taxon>
        <taxon>Ktedonobacteria</taxon>
        <taxon>Ktedonobacterales</taxon>
        <taxon>Thermosporotrichaceae</taxon>
        <taxon>Thermosporothrix</taxon>
    </lineage>
</organism>